<reference evidence="2" key="1">
    <citation type="submission" date="2021-02" db="EMBL/GenBank/DDBJ databases">
        <authorList>
            <person name="Nowell W R."/>
        </authorList>
    </citation>
    <scope>NUCLEOTIDE SEQUENCE</scope>
</reference>
<gene>
    <name evidence="2" type="ORF">GIL414_LOCUS67698</name>
</gene>
<evidence type="ECO:0000256" key="1">
    <source>
        <dbReference type="SAM" id="Phobius"/>
    </source>
</evidence>
<evidence type="ECO:0000313" key="2">
    <source>
        <dbReference type="EMBL" id="CAF5175990.1"/>
    </source>
</evidence>
<accession>A0A8S3H5J5</accession>
<dbReference type="Pfam" id="PF15993">
    <property type="entry name" value="Fuseless"/>
    <property type="match status" value="1"/>
</dbReference>
<dbReference type="PANTHER" id="PTHR35270:SF2">
    <property type="entry name" value="FUSELESS, ISOFORM A"/>
    <property type="match status" value="1"/>
</dbReference>
<feature type="non-terminal residue" evidence="2">
    <location>
        <position position="1"/>
    </location>
</feature>
<feature type="transmembrane region" description="Helical" evidence="1">
    <location>
        <begin position="262"/>
        <end position="280"/>
    </location>
</feature>
<feature type="transmembrane region" description="Helical" evidence="1">
    <location>
        <begin position="234"/>
        <end position="250"/>
    </location>
</feature>
<dbReference type="AlphaFoldDB" id="A0A8S3H5J5"/>
<evidence type="ECO:0000313" key="3">
    <source>
        <dbReference type="Proteomes" id="UP000681720"/>
    </source>
</evidence>
<feature type="transmembrane region" description="Helical" evidence="1">
    <location>
        <begin position="156"/>
        <end position="176"/>
    </location>
</feature>
<dbReference type="PANTHER" id="PTHR35270">
    <property type="entry name" value="FUSELESS, ISOFORM A"/>
    <property type="match status" value="1"/>
</dbReference>
<protein>
    <recommendedName>
        <fullName evidence="4">Transmembrane protein</fullName>
    </recommendedName>
</protein>
<dbReference type="InterPro" id="IPR032751">
    <property type="entry name" value="Fuseless"/>
</dbReference>
<keyword evidence="1" id="KW-1133">Transmembrane helix</keyword>
<comment type="caution">
    <text evidence="2">The sequence shown here is derived from an EMBL/GenBank/DDBJ whole genome shotgun (WGS) entry which is preliminary data.</text>
</comment>
<evidence type="ECO:0008006" key="4">
    <source>
        <dbReference type="Google" id="ProtNLM"/>
    </source>
</evidence>
<organism evidence="2 3">
    <name type="scientific">Rotaria magnacalcarata</name>
    <dbReference type="NCBI Taxonomy" id="392030"/>
    <lineage>
        <taxon>Eukaryota</taxon>
        <taxon>Metazoa</taxon>
        <taxon>Spiralia</taxon>
        <taxon>Gnathifera</taxon>
        <taxon>Rotifera</taxon>
        <taxon>Eurotatoria</taxon>
        <taxon>Bdelloidea</taxon>
        <taxon>Philodinida</taxon>
        <taxon>Philodinidae</taxon>
        <taxon>Rotaria</taxon>
    </lineage>
</organism>
<dbReference type="EMBL" id="CAJOBJ010326481">
    <property type="protein sequence ID" value="CAF5175990.1"/>
    <property type="molecule type" value="Genomic_DNA"/>
</dbReference>
<sequence length="310" mass="35508">MPCVLLSEYIENSFGFGSSYTYWYSYYWFSSSADSSSMIRSMTSSEDEDDINNQHNFLTPSLDINFSTNNDVVNQCTTIEIHQNDSDSINTDLSQSSTISTPQYDTYINLSASSSEASLARPLLSDKHQNTKDTKINSPLNPNDSSTSNYCSSIKFYFTDMIVSAFIITPLVNIHWRGAWDLLDIYLLPNKERTSALISLGIGLMILYFMYLIQNYLQIFYEKHRKNIFGKIMTRFYTLTIALAYINQWRGLWNLLDLTSNIWYHLLIETLISVTCLLIMKSIYSLNSAPFLIGVDTESYFMLGSKVNVS</sequence>
<feature type="transmembrane region" description="Helical" evidence="1">
    <location>
        <begin position="196"/>
        <end position="213"/>
    </location>
</feature>
<proteinExistence type="predicted"/>
<name>A0A8S3H5J5_9BILA</name>
<dbReference type="Proteomes" id="UP000681720">
    <property type="component" value="Unassembled WGS sequence"/>
</dbReference>
<keyword evidence="1" id="KW-0812">Transmembrane</keyword>
<keyword evidence="1" id="KW-0472">Membrane</keyword>